<gene>
    <name evidence="1" type="ORF">TvY486_0034010</name>
</gene>
<dbReference type="VEuPathDB" id="TriTrypDB:TvY486_0034010"/>
<name>F9WSL1_TRYVY</name>
<sequence>MPSCIVFAEVACSDGSIVATVCENGCIYFMDSRGITLVCVGEPRQLQQLHASAMLPPLPGGSSHLVATIIFGSGDGVSIAHARGVPVTDFTPWAGLKYVEGLQGFCAVALLGELPLALIFCKAAVYLWDVHHNCVVATLTGLPPIVPYTLQEETVVVRKSLSQASSKQQELFTLLCTGTAVLWQTHNGSYAYLPFTTLLSSVYPLLLQRFPSAPLQTLAWVLQKVPPHHRHVPDRITAVALLSSSQTQ</sequence>
<evidence type="ECO:0000313" key="1">
    <source>
        <dbReference type="EMBL" id="CCD20550.1"/>
    </source>
</evidence>
<keyword evidence="2" id="KW-1185">Reference proteome</keyword>
<dbReference type="EMBL" id="CAEX01005865">
    <property type="protein sequence ID" value="CCD20550.1"/>
    <property type="molecule type" value="Genomic_DNA"/>
</dbReference>
<dbReference type="Proteomes" id="UP000009027">
    <property type="component" value="Unassembled WGS sequence"/>
</dbReference>
<reference evidence="1 2" key="1">
    <citation type="journal article" date="2012" name="Proc. Natl. Acad. Sci. U.S.A.">
        <title>Antigenic diversity is generated by distinct evolutionary mechanisms in African trypanosome species.</title>
        <authorList>
            <person name="Jackson A.P."/>
            <person name="Berry A."/>
            <person name="Aslett M."/>
            <person name="Allison H.C."/>
            <person name="Burton P."/>
            <person name="Vavrova-Anderson J."/>
            <person name="Brown R."/>
            <person name="Browne H."/>
            <person name="Corton N."/>
            <person name="Hauser H."/>
            <person name="Gamble J."/>
            <person name="Gilderthorp R."/>
            <person name="Marcello L."/>
            <person name="McQuillan J."/>
            <person name="Otto T.D."/>
            <person name="Quail M.A."/>
            <person name="Sanders M.J."/>
            <person name="van Tonder A."/>
            <person name="Ginger M.L."/>
            <person name="Field M.C."/>
            <person name="Barry J.D."/>
            <person name="Hertz-Fowler C."/>
            <person name="Berriman M."/>
        </authorList>
    </citation>
    <scope>NUCLEOTIDE SEQUENCE</scope>
    <source>
        <strain evidence="1 2">Y486</strain>
    </source>
</reference>
<organism evidence="1 2">
    <name type="scientific">Trypanosoma vivax (strain Y486)</name>
    <dbReference type="NCBI Taxonomy" id="1055687"/>
    <lineage>
        <taxon>Eukaryota</taxon>
        <taxon>Discoba</taxon>
        <taxon>Euglenozoa</taxon>
        <taxon>Kinetoplastea</taxon>
        <taxon>Metakinetoplastina</taxon>
        <taxon>Trypanosomatida</taxon>
        <taxon>Trypanosomatidae</taxon>
        <taxon>Trypanosoma</taxon>
        <taxon>Duttonella</taxon>
    </lineage>
</organism>
<accession>F9WSL1</accession>
<feature type="non-terminal residue" evidence="1">
    <location>
        <position position="248"/>
    </location>
</feature>
<proteinExistence type="predicted"/>
<protein>
    <submittedName>
        <fullName evidence="1">Uncharacterized protein</fullName>
    </submittedName>
</protein>
<dbReference type="AlphaFoldDB" id="F9WSL1"/>
<evidence type="ECO:0000313" key="2">
    <source>
        <dbReference type="Proteomes" id="UP000009027"/>
    </source>
</evidence>